<dbReference type="Pfam" id="PF22042">
    <property type="entry name" value="EF-G_D2"/>
    <property type="match status" value="1"/>
</dbReference>
<dbReference type="VEuPathDB" id="FungiDB:GVI51_A01727"/>
<evidence type="ECO:0000256" key="8">
    <source>
        <dbReference type="ARBA" id="ARBA00023134"/>
    </source>
</evidence>
<dbReference type="EMBL" id="LLZZ01000165">
    <property type="protein sequence ID" value="KTA96913.1"/>
    <property type="molecule type" value="Genomic_DNA"/>
</dbReference>
<dbReference type="VEuPathDB" id="FungiDB:GWK60_A01793"/>
<dbReference type="PANTHER" id="PTHR43381:SF20">
    <property type="entry name" value="TRANSLATION INITIATION FACTOR IF-2, MITOCHONDRIAL"/>
    <property type="match status" value="1"/>
</dbReference>
<comment type="similarity">
    <text evidence="2">Belongs to the TRAFAC class translation factor GTPase superfamily. Classic translation factor GTPase family. IF-2 subfamily.</text>
</comment>
<dbReference type="InterPro" id="IPR023115">
    <property type="entry name" value="TIF_IF2_dom3"/>
</dbReference>
<evidence type="ECO:0000313" key="13">
    <source>
        <dbReference type="Proteomes" id="UP000054886"/>
    </source>
</evidence>
<dbReference type="Gene3D" id="2.40.30.10">
    <property type="entry name" value="Translation factors"/>
    <property type="match status" value="2"/>
</dbReference>
<evidence type="ECO:0000256" key="6">
    <source>
        <dbReference type="ARBA" id="ARBA00022946"/>
    </source>
</evidence>
<gene>
    <name evidence="12" type="ORF">AO440_000073</name>
</gene>
<dbReference type="FunFam" id="3.40.50.300:FF:000019">
    <property type="entry name" value="Translation initiation factor IF-2"/>
    <property type="match status" value="1"/>
</dbReference>
<evidence type="ECO:0000256" key="3">
    <source>
        <dbReference type="ARBA" id="ARBA00022540"/>
    </source>
</evidence>
<dbReference type="Gene3D" id="3.40.50.300">
    <property type="entry name" value="P-loop containing nucleotide triphosphate hydrolases"/>
    <property type="match status" value="1"/>
</dbReference>
<dbReference type="AlphaFoldDB" id="A0A0W0CJ08"/>
<dbReference type="SUPFAM" id="SSF50447">
    <property type="entry name" value="Translation proteins"/>
    <property type="match status" value="2"/>
</dbReference>
<proteinExistence type="inferred from homology"/>
<protein>
    <recommendedName>
        <fullName evidence="10">Translation initiation factor IF-2, mitochondrial</fullName>
    </recommendedName>
</protein>
<dbReference type="Pfam" id="PF04760">
    <property type="entry name" value="IF2_N"/>
    <property type="match status" value="1"/>
</dbReference>
<dbReference type="GO" id="GO:0003743">
    <property type="term" value="F:translation initiation factor activity"/>
    <property type="evidence" value="ECO:0007669"/>
    <property type="project" value="UniProtKB-KW"/>
</dbReference>
<dbReference type="VEuPathDB" id="FungiDB:B1J91_A01980g"/>
<dbReference type="GO" id="GO:0032543">
    <property type="term" value="P:mitochondrial translation"/>
    <property type="evidence" value="ECO:0007669"/>
    <property type="project" value="EnsemblFungi"/>
</dbReference>
<dbReference type="FunFam" id="3.40.50.10050:FF:000001">
    <property type="entry name" value="Translation initiation factor IF-2"/>
    <property type="match status" value="1"/>
</dbReference>
<name>A0A0W0CJ08_CANGB</name>
<dbReference type="InterPro" id="IPR036925">
    <property type="entry name" value="TIF_IF2_dom3_sf"/>
</dbReference>
<comment type="function">
    <text evidence="9">One of the essential components for the initiation of protein synthesis. Protects formylmethionyl-tRNA from spontaneous hydrolysis and promotes its binding to the 30S ribosomal subunits. Also involved in the hydrolysis of GTP during the formation of the 70S ribosomal complex.</text>
</comment>
<evidence type="ECO:0000256" key="2">
    <source>
        <dbReference type="ARBA" id="ARBA00007733"/>
    </source>
</evidence>
<dbReference type="InterPro" id="IPR000178">
    <property type="entry name" value="TF_IF2_bacterial-like"/>
</dbReference>
<dbReference type="CDD" id="cd03702">
    <property type="entry name" value="IF2_mtIF2_II"/>
    <property type="match status" value="1"/>
</dbReference>
<dbReference type="NCBIfam" id="TIGR00487">
    <property type="entry name" value="IF-2"/>
    <property type="match status" value="1"/>
</dbReference>
<evidence type="ECO:0000259" key="11">
    <source>
        <dbReference type="PROSITE" id="PS51722"/>
    </source>
</evidence>
<keyword evidence="3 12" id="KW-0396">Initiation factor</keyword>
<dbReference type="FunFam" id="2.40.30.10:FF:000008">
    <property type="entry name" value="Translation initiation factor IF-2"/>
    <property type="match status" value="1"/>
</dbReference>
<dbReference type="InterPro" id="IPR044145">
    <property type="entry name" value="IF2_II"/>
</dbReference>
<dbReference type="CDD" id="cd01887">
    <property type="entry name" value="IF2_eIF5B"/>
    <property type="match status" value="1"/>
</dbReference>
<dbReference type="InterPro" id="IPR053905">
    <property type="entry name" value="EF-G-like_DII"/>
</dbReference>
<keyword evidence="6" id="KW-0809">Transit peptide</keyword>
<reference evidence="12 13" key="1">
    <citation type="submission" date="2015-10" db="EMBL/GenBank/DDBJ databases">
        <title>Draft genomes sequences of Candida glabrata isolates 1A, 1B, 2A, 2B, 3A and 3B.</title>
        <authorList>
            <person name="Haavelsrud O.E."/>
            <person name="Gaustad P."/>
        </authorList>
    </citation>
    <scope>NUCLEOTIDE SEQUENCE [LARGE SCALE GENOMIC DNA]</scope>
    <source>
        <strain evidence="12">910700640</strain>
    </source>
</reference>
<comment type="caution">
    <text evidence="12">The sequence shown here is derived from an EMBL/GenBank/DDBJ whole genome shotgun (WGS) entry which is preliminary data.</text>
</comment>
<comment type="subcellular location">
    <subcellularLocation>
        <location evidence="1">Mitochondrion</location>
    </subcellularLocation>
</comment>
<evidence type="ECO:0000256" key="9">
    <source>
        <dbReference type="ARBA" id="ARBA00025162"/>
    </source>
</evidence>
<keyword evidence="4" id="KW-0547">Nucleotide-binding</keyword>
<evidence type="ECO:0000256" key="10">
    <source>
        <dbReference type="ARBA" id="ARBA00044200"/>
    </source>
</evidence>
<dbReference type="InterPro" id="IPR009000">
    <property type="entry name" value="Transl_B-barrel_sf"/>
</dbReference>
<dbReference type="InterPro" id="IPR005225">
    <property type="entry name" value="Small_GTP-bd"/>
</dbReference>
<dbReference type="CDD" id="cd03692">
    <property type="entry name" value="mtIF2_IVc"/>
    <property type="match status" value="1"/>
</dbReference>
<dbReference type="Pfam" id="PF11987">
    <property type="entry name" value="IF-2"/>
    <property type="match status" value="1"/>
</dbReference>
<evidence type="ECO:0000256" key="1">
    <source>
        <dbReference type="ARBA" id="ARBA00004173"/>
    </source>
</evidence>
<dbReference type="InterPro" id="IPR015760">
    <property type="entry name" value="TIF_IF2"/>
</dbReference>
<dbReference type="FunFam" id="2.40.30.10:FF:000126">
    <property type="entry name" value="Mitochondrial translation initiation factor"/>
    <property type="match status" value="1"/>
</dbReference>
<dbReference type="GO" id="GO:0005525">
    <property type="term" value="F:GTP binding"/>
    <property type="evidence" value="ECO:0007669"/>
    <property type="project" value="UniProtKB-KW"/>
</dbReference>
<keyword evidence="5" id="KW-0648">Protein biosynthesis</keyword>
<dbReference type="GO" id="GO:0005739">
    <property type="term" value="C:mitochondrion"/>
    <property type="evidence" value="ECO:0007669"/>
    <property type="project" value="UniProtKB-SubCell"/>
</dbReference>
<dbReference type="InterPro" id="IPR027417">
    <property type="entry name" value="P-loop_NTPase"/>
</dbReference>
<keyword evidence="7" id="KW-0496">Mitochondrion</keyword>
<dbReference type="GO" id="GO:0000049">
    <property type="term" value="F:tRNA binding"/>
    <property type="evidence" value="ECO:0007669"/>
    <property type="project" value="EnsemblFungi"/>
</dbReference>
<dbReference type="NCBIfam" id="TIGR00231">
    <property type="entry name" value="small_GTP"/>
    <property type="match status" value="1"/>
</dbReference>
<dbReference type="SUPFAM" id="SSF52156">
    <property type="entry name" value="Initiation factor IF2/eIF5b, domain 3"/>
    <property type="match status" value="1"/>
</dbReference>
<dbReference type="Proteomes" id="UP000054886">
    <property type="component" value="Unassembled WGS sequence"/>
</dbReference>
<dbReference type="VEuPathDB" id="FungiDB:CAGL0A01980g"/>
<dbReference type="PROSITE" id="PS51722">
    <property type="entry name" value="G_TR_2"/>
    <property type="match status" value="1"/>
</dbReference>
<dbReference type="InterPro" id="IPR006847">
    <property type="entry name" value="IF2_N"/>
</dbReference>
<dbReference type="SUPFAM" id="SSF52540">
    <property type="entry name" value="P-loop containing nucleoside triphosphate hydrolases"/>
    <property type="match status" value="1"/>
</dbReference>
<evidence type="ECO:0000256" key="4">
    <source>
        <dbReference type="ARBA" id="ARBA00022741"/>
    </source>
</evidence>
<dbReference type="InterPro" id="IPR000795">
    <property type="entry name" value="T_Tr_GTP-bd_dom"/>
</dbReference>
<sequence>MLKHTLRTARPSSRWLLPYRTSMVNWYTSTAPKLSRNNKLKNKRKLAELRPLTFSIPNYISVNKLSNLINCRVEDLIRDLRKLGFESITNNYILSKELTELILQEYNYDISSSASALTISNVYDELKSPINPKLLKKRPPVVTIMGHVDHGKTTIIDYLRKSSMVEQEHGGITQHIGAFQVVTPLSGRKITFLDTPGHAAFLKMRERGANITDIIVLVVSLEDSVMPQTIEAIKHIKNSGNQLIVAITKIDKMPDKSQRNKYLEKVENDLISQGIEIEKIGGDVQVIPVSAKNGENMDTFEESIVLLSDIMDIRSENGPTTVAEGWILESKVRKTIGNAATVLVKKGTIKKGDILLCGNTYCKVRSMRGSDENNKSLNLAPPAEAVEISGWKDLPDVGDEIIQVKSESVAKKYITKRQKLLDAEKGAELVEKMNEESVQVALQKQAQKSDDVDEFENDDVEDEIPKVKDINFIVKTDVSGSVEAVVGSISHLGNEEVQCKVVSSSVGIPTESDLQLANITNSTILCFNLGPLPNDVLNNTLKVQVRQYNVIYKLIEDVTQILIDNLKPVFEKKIVASAEIRDIFEYSLKKKKLKIAGCKVLNGQINRNSLVQLTRGSDKNIVYDGKLSTLKHGKDDVATVTKGHECGITFDSGFENYEKGDIIQVYENIQQQRYL</sequence>
<dbReference type="PANTHER" id="PTHR43381">
    <property type="entry name" value="TRANSLATION INITIATION FACTOR IF-2-RELATED"/>
    <property type="match status" value="1"/>
</dbReference>
<organism evidence="12 13">
    <name type="scientific">Candida glabrata</name>
    <name type="common">Yeast</name>
    <name type="synonym">Torulopsis glabrata</name>
    <dbReference type="NCBI Taxonomy" id="5478"/>
    <lineage>
        <taxon>Eukaryota</taxon>
        <taxon>Fungi</taxon>
        <taxon>Dikarya</taxon>
        <taxon>Ascomycota</taxon>
        <taxon>Saccharomycotina</taxon>
        <taxon>Saccharomycetes</taxon>
        <taxon>Saccharomycetales</taxon>
        <taxon>Saccharomycetaceae</taxon>
        <taxon>Nakaseomyces</taxon>
    </lineage>
</organism>
<evidence type="ECO:0000256" key="7">
    <source>
        <dbReference type="ARBA" id="ARBA00023128"/>
    </source>
</evidence>
<accession>A0A0W0CJ08</accession>
<dbReference type="PROSITE" id="PS01176">
    <property type="entry name" value="IF2"/>
    <property type="match status" value="1"/>
</dbReference>
<evidence type="ECO:0000256" key="5">
    <source>
        <dbReference type="ARBA" id="ARBA00022917"/>
    </source>
</evidence>
<dbReference type="GO" id="GO:0003924">
    <property type="term" value="F:GTPase activity"/>
    <property type="evidence" value="ECO:0007669"/>
    <property type="project" value="EnsemblFungi"/>
</dbReference>
<feature type="domain" description="Tr-type G" evidence="11">
    <location>
        <begin position="137"/>
        <end position="312"/>
    </location>
</feature>
<evidence type="ECO:0000313" key="12">
    <source>
        <dbReference type="EMBL" id="KTA96913.1"/>
    </source>
</evidence>
<keyword evidence="8" id="KW-0342">GTP-binding</keyword>
<dbReference type="Gene3D" id="3.40.50.10050">
    <property type="entry name" value="Translation initiation factor IF- 2, domain 3"/>
    <property type="match status" value="1"/>
</dbReference>
<dbReference type="Pfam" id="PF00009">
    <property type="entry name" value="GTP_EFTU"/>
    <property type="match status" value="1"/>
</dbReference>